<dbReference type="Pfam" id="PF10531">
    <property type="entry name" value="SLBB"/>
    <property type="match status" value="1"/>
</dbReference>
<dbReference type="GO" id="GO:0015159">
    <property type="term" value="F:polysaccharide transmembrane transporter activity"/>
    <property type="evidence" value="ECO:0007669"/>
    <property type="project" value="InterPro"/>
</dbReference>
<accession>Q1GSS1</accession>
<keyword evidence="2" id="KW-1133">Transmembrane helix</keyword>
<dbReference type="Gene3D" id="3.10.560.10">
    <property type="entry name" value="Outer membrane lipoprotein wza domain like"/>
    <property type="match status" value="1"/>
</dbReference>
<name>Q1GSS1_SPHAL</name>
<dbReference type="KEGG" id="sal:Sala_1588"/>
<dbReference type="PANTHER" id="PTHR33619">
    <property type="entry name" value="POLYSACCHARIDE EXPORT PROTEIN GFCE-RELATED"/>
    <property type="match status" value="1"/>
</dbReference>
<dbReference type="HOGENOM" id="CLU_038343_2_1_5"/>
<keyword evidence="6" id="KW-1185">Reference proteome</keyword>
<organism evidence="5 6">
    <name type="scientific">Sphingopyxis alaskensis (strain DSM 13593 / LMG 18877 / RB2256)</name>
    <name type="common">Sphingomonas alaskensis</name>
    <dbReference type="NCBI Taxonomy" id="317655"/>
    <lineage>
        <taxon>Bacteria</taxon>
        <taxon>Pseudomonadati</taxon>
        <taxon>Pseudomonadota</taxon>
        <taxon>Alphaproteobacteria</taxon>
        <taxon>Sphingomonadales</taxon>
        <taxon>Sphingomonadaceae</taxon>
        <taxon>Sphingopyxis</taxon>
    </lineage>
</organism>
<evidence type="ECO:0000256" key="1">
    <source>
        <dbReference type="ARBA" id="ARBA00022729"/>
    </source>
</evidence>
<dbReference type="InterPro" id="IPR049712">
    <property type="entry name" value="Poly_export"/>
</dbReference>
<feature type="transmembrane region" description="Helical" evidence="2">
    <location>
        <begin position="20"/>
        <end position="39"/>
    </location>
</feature>
<dbReference type="PANTHER" id="PTHR33619:SF3">
    <property type="entry name" value="POLYSACCHARIDE EXPORT PROTEIN GFCE-RELATED"/>
    <property type="match status" value="1"/>
</dbReference>
<proteinExistence type="predicted"/>
<feature type="domain" description="Soluble ligand binding" evidence="4">
    <location>
        <begin position="150"/>
        <end position="197"/>
    </location>
</feature>
<keyword evidence="1" id="KW-0732">Signal</keyword>
<dbReference type="InterPro" id="IPR003715">
    <property type="entry name" value="Poly_export_N"/>
</dbReference>
<dbReference type="InterPro" id="IPR019554">
    <property type="entry name" value="Soluble_ligand-bd"/>
</dbReference>
<dbReference type="Gene3D" id="3.30.1950.10">
    <property type="entry name" value="wza like domain"/>
    <property type="match status" value="1"/>
</dbReference>
<dbReference type="Proteomes" id="UP000006578">
    <property type="component" value="Chromosome"/>
</dbReference>
<dbReference type="STRING" id="317655.Sala_1588"/>
<dbReference type="EMBL" id="CP000356">
    <property type="protein sequence ID" value="ABF53301.1"/>
    <property type="molecule type" value="Genomic_DNA"/>
</dbReference>
<evidence type="ECO:0000259" key="3">
    <source>
        <dbReference type="Pfam" id="PF02563"/>
    </source>
</evidence>
<evidence type="ECO:0000313" key="6">
    <source>
        <dbReference type="Proteomes" id="UP000006578"/>
    </source>
</evidence>
<evidence type="ECO:0000259" key="4">
    <source>
        <dbReference type="Pfam" id="PF10531"/>
    </source>
</evidence>
<feature type="domain" description="Polysaccharide export protein N-terminal" evidence="3">
    <location>
        <begin position="68"/>
        <end position="142"/>
    </location>
</feature>
<evidence type="ECO:0000313" key="5">
    <source>
        <dbReference type="EMBL" id="ABF53301.1"/>
    </source>
</evidence>
<dbReference type="Pfam" id="PF02563">
    <property type="entry name" value="Poly_export"/>
    <property type="match status" value="1"/>
</dbReference>
<dbReference type="AlphaFoldDB" id="Q1GSS1"/>
<keyword evidence="2" id="KW-0812">Transmembrane</keyword>
<sequence length="257" mass="27927">MPVHTSPRHSVRVWSWCPATWAMLLVCLFPAAMLAGCAAPQLGGSPQVRVIPADSLPEPGGADTLSDERPYLIGPFDRLTIDVFGILELSKREVQTDASGRFSFPLAGVIQAAGKTPAEVEQYLRSKLMQAHIRDPQVTVNLKETGSQFVTVEGQVRKPGLYPVVGKMTLLRAIATAEGTAEFARLDEVVVFRTVEGQKYAALFNLKAIRRGAYADPDIHANDVVVVGDSASRRLFRDVLQVVPLLTTPIVVALQNN</sequence>
<evidence type="ECO:0000256" key="2">
    <source>
        <dbReference type="SAM" id="Phobius"/>
    </source>
</evidence>
<reference evidence="5 6" key="1">
    <citation type="journal article" date="2009" name="Proc. Natl. Acad. Sci. U.S.A.">
        <title>The genomic basis of trophic strategy in marine bacteria.</title>
        <authorList>
            <person name="Lauro F.M."/>
            <person name="McDougald D."/>
            <person name="Thomas T."/>
            <person name="Williams T.J."/>
            <person name="Egan S."/>
            <person name="Rice S."/>
            <person name="DeMaere M.Z."/>
            <person name="Ting L."/>
            <person name="Ertan H."/>
            <person name="Johnson J."/>
            <person name="Ferriera S."/>
            <person name="Lapidus A."/>
            <person name="Anderson I."/>
            <person name="Kyrpides N."/>
            <person name="Munk A.C."/>
            <person name="Detter C."/>
            <person name="Han C.S."/>
            <person name="Brown M.V."/>
            <person name="Robb F.T."/>
            <person name="Kjelleberg S."/>
            <person name="Cavicchioli R."/>
        </authorList>
    </citation>
    <scope>NUCLEOTIDE SEQUENCE [LARGE SCALE GENOMIC DNA]</scope>
    <source>
        <strain evidence="6">DSM 13593 / LMG 18877 / RB2256</strain>
    </source>
</reference>
<gene>
    <name evidence="5" type="ordered locus">Sala_1588</name>
</gene>
<protein>
    <submittedName>
        <fullName evidence="5">Polysaccharide export protein</fullName>
    </submittedName>
</protein>
<dbReference type="eggNOG" id="COG1596">
    <property type="taxonomic scope" value="Bacteria"/>
</dbReference>
<keyword evidence="2" id="KW-0472">Membrane</keyword>